<dbReference type="SMART" id="SM00471">
    <property type="entry name" value="HDc"/>
    <property type="match status" value="1"/>
</dbReference>
<dbReference type="STRING" id="119641.SAMN05421842_1536"/>
<dbReference type="OrthoDB" id="9804747at2"/>
<name>A0A1I1SJ97_9CLOT</name>
<proteinExistence type="predicted"/>
<reference evidence="2 3" key="1">
    <citation type="submission" date="2016-10" db="EMBL/GenBank/DDBJ databases">
        <authorList>
            <person name="de Groot N.N."/>
        </authorList>
    </citation>
    <scope>NUCLEOTIDE SEQUENCE [LARGE SCALE GENOMIC DNA]</scope>
    <source>
        <strain evidence="2 3">DSM 12992</strain>
    </source>
</reference>
<dbReference type="PANTHER" id="PTHR43155:SF2">
    <property type="entry name" value="CYCLIC DI-GMP PHOSPHODIESTERASE PA4108"/>
    <property type="match status" value="1"/>
</dbReference>
<dbReference type="Gene3D" id="1.10.3210.10">
    <property type="entry name" value="Hypothetical protein af1432"/>
    <property type="match status" value="1"/>
</dbReference>
<dbReference type="Proteomes" id="UP000199263">
    <property type="component" value="Unassembled WGS sequence"/>
</dbReference>
<evidence type="ECO:0000313" key="2">
    <source>
        <dbReference type="EMBL" id="SFD46544.1"/>
    </source>
</evidence>
<dbReference type="InterPro" id="IPR037522">
    <property type="entry name" value="HD_GYP_dom"/>
</dbReference>
<protein>
    <submittedName>
        <fullName evidence="2">HDIG domain-containing protein</fullName>
    </submittedName>
</protein>
<dbReference type="Pfam" id="PF13487">
    <property type="entry name" value="HD_5"/>
    <property type="match status" value="1"/>
</dbReference>
<dbReference type="RefSeq" id="WP_090094469.1">
    <property type="nucleotide sequence ID" value="NZ_FOMG01000053.1"/>
</dbReference>
<dbReference type="NCBIfam" id="TIGR00277">
    <property type="entry name" value="HDIG"/>
    <property type="match status" value="1"/>
</dbReference>
<dbReference type="SUPFAM" id="SSF109604">
    <property type="entry name" value="HD-domain/PDEase-like"/>
    <property type="match status" value="1"/>
</dbReference>
<keyword evidence="3" id="KW-1185">Reference proteome</keyword>
<dbReference type="EMBL" id="FOMG01000053">
    <property type="protein sequence ID" value="SFD46544.1"/>
    <property type="molecule type" value="Genomic_DNA"/>
</dbReference>
<gene>
    <name evidence="2" type="ORF">SAMN05421842_1536</name>
</gene>
<accession>A0A1I1SJ97</accession>
<dbReference type="AlphaFoldDB" id="A0A1I1SJ97"/>
<dbReference type="CDD" id="cd00077">
    <property type="entry name" value="HDc"/>
    <property type="match status" value="1"/>
</dbReference>
<sequence length="200" mass="22554">MECISNDYKSICHDLIESIVFALDAKDTYTAKHSIRVGDMACQVCKFLKLSSEDTETIHIAGHVHDIGKIGIPDRILNKESKLNDDEWNVIKQHPAIGAKILSSSKKLDKISEIILYHHERVDGKGYPRGLKGKEIPLGSRIIAVCDSIDAMLSKRAYRDSLQLNICKSEIEKNVGIMYDEEIAACVLKNWDFINNKIKK</sequence>
<dbReference type="PROSITE" id="PS51832">
    <property type="entry name" value="HD_GYP"/>
    <property type="match status" value="1"/>
</dbReference>
<organism evidence="2 3">
    <name type="scientific">Clostridium uliginosum</name>
    <dbReference type="NCBI Taxonomy" id="119641"/>
    <lineage>
        <taxon>Bacteria</taxon>
        <taxon>Bacillati</taxon>
        <taxon>Bacillota</taxon>
        <taxon>Clostridia</taxon>
        <taxon>Eubacteriales</taxon>
        <taxon>Clostridiaceae</taxon>
        <taxon>Clostridium</taxon>
    </lineage>
</organism>
<evidence type="ECO:0000259" key="1">
    <source>
        <dbReference type="PROSITE" id="PS51832"/>
    </source>
</evidence>
<dbReference type="PANTHER" id="PTHR43155">
    <property type="entry name" value="CYCLIC DI-GMP PHOSPHODIESTERASE PA4108-RELATED"/>
    <property type="match status" value="1"/>
</dbReference>
<dbReference type="InterPro" id="IPR006675">
    <property type="entry name" value="HDIG_dom"/>
</dbReference>
<feature type="domain" description="HD-GYP" evidence="1">
    <location>
        <begin position="8"/>
        <end position="200"/>
    </location>
</feature>
<dbReference type="InterPro" id="IPR003607">
    <property type="entry name" value="HD/PDEase_dom"/>
</dbReference>
<evidence type="ECO:0000313" key="3">
    <source>
        <dbReference type="Proteomes" id="UP000199263"/>
    </source>
</evidence>